<dbReference type="Proteomes" id="UP000019812">
    <property type="component" value="Unassembled WGS sequence"/>
</dbReference>
<name>A0A084XZR0_9PROT</name>
<dbReference type="RefSeq" id="WP_034926429.1">
    <property type="nucleotide sequence ID" value="NZ_JDSS02000024.1"/>
</dbReference>
<evidence type="ECO:0000313" key="2">
    <source>
        <dbReference type="Proteomes" id="UP000019812"/>
    </source>
</evidence>
<evidence type="ECO:0000313" key="1">
    <source>
        <dbReference type="EMBL" id="KFB67954.1"/>
    </source>
</evidence>
<organism evidence="1 2">
    <name type="scientific">Candidatus Accumulibacter vicinus</name>
    <dbReference type="NCBI Taxonomy" id="2954382"/>
    <lineage>
        <taxon>Bacteria</taxon>
        <taxon>Pseudomonadati</taxon>
        <taxon>Pseudomonadota</taxon>
        <taxon>Betaproteobacteria</taxon>
        <taxon>Candidatus Accumulibacter</taxon>
    </lineage>
</organism>
<dbReference type="EMBL" id="JDSS02000024">
    <property type="protein sequence ID" value="KFB67954.1"/>
    <property type="molecule type" value="Genomic_DNA"/>
</dbReference>
<comment type="caution">
    <text evidence="1">The sequence shown here is derived from an EMBL/GenBank/DDBJ whole genome shotgun (WGS) entry which is preliminary data.</text>
</comment>
<sequence>MPHRDEQVSMLGHELELLMGERQRLLQVVGATAALVASLDSSVLPQGAIKSANLVSSTLNALPEETLRDALAAVRAEIQEEERVIGS</sequence>
<gene>
    <name evidence="1" type="ORF">CAPSK01_002543</name>
</gene>
<accession>A0A084XZR0</accession>
<protein>
    <submittedName>
        <fullName evidence="1">Uncharacterized protein</fullName>
    </submittedName>
</protein>
<dbReference type="AlphaFoldDB" id="A0A084XZR0"/>
<proteinExistence type="predicted"/>
<reference evidence="1 2" key="1">
    <citation type="submission" date="2014-07" db="EMBL/GenBank/DDBJ databases">
        <title>Expanding our view of genomic diversity in Candidatus Accumulibacter clades.</title>
        <authorList>
            <person name="Skennerton C.T."/>
            <person name="Barr J.J."/>
            <person name="Slater F.R."/>
            <person name="Bond P.L."/>
            <person name="Tyson G.W."/>
        </authorList>
    </citation>
    <scope>NUCLEOTIDE SEQUENCE [LARGE SCALE GENOMIC DNA]</scope>
    <source>
        <strain evidence="2">SK-01</strain>
    </source>
</reference>
<dbReference type="STRING" id="1457154.CAPSK01_002543"/>